<evidence type="ECO:0000256" key="4">
    <source>
        <dbReference type="ARBA" id="ARBA00022777"/>
    </source>
</evidence>
<dbReference type="PANTHER" id="PTHR21299:SF2">
    <property type="entry name" value="CYTIDYLATE KINASE"/>
    <property type="match status" value="1"/>
</dbReference>
<evidence type="ECO:0000256" key="6">
    <source>
        <dbReference type="ARBA" id="ARBA00047615"/>
    </source>
</evidence>
<reference evidence="10 11" key="1">
    <citation type="submission" date="2016-01" db="EMBL/GenBank/DDBJ databases">
        <authorList>
            <person name="Oliw E.H."/>
        </authorList>
    </citation>
    <scope>NUCLEOTIDE SEQUENCE [LARGE SCALE GENOMIC DNA]</scope>
    <source>
        <strain evidence="10 11">CMW7756B</strain>
    </source>
</reference>
<evidence type="ECO:0000259" key="9">
    <source>
        <dbReference type="Pfam" id="PF02224"/>
    </source>
</evidence>
<evidence type="ECO:0000256" key="1">
    <source>
        <dbReference type="ARBA" id="ARBA00009427"/>
    </source>
</evidence>
<dbReference type="PATRIC" id="fig|39777.7.peg.840"/>
<comment type="subcellular location">
    <subcellularLocation>
        <location evidence="8">Cytoplasm</location>
    </subcellularLocation>
</comment>
<dbReference type="InterPro" id="IPR011994">
    <property type="entry name" value="Cytidylate_kinase_dom"/>
</dbReference>
<dbReference type="Pfam" id="PF02224">
    <property type="entry name" value="Cytidylate_kin"/>
    <property type="match status" value="1"/>
</dbReference>
<dbReference type="HAMAP" id="MF_00238">
    <property type="entry name" value="Cytidyl_kinase_type1"/>
    <property type="match status" value="1"/>
</dbReference>
<dbReference type="EC" id="2.7.4.25" evidence="8"/>
<keyword evidence="4 8" id="KW-0418">Kinase</keyword>
<comment type="catalytic activity">
    <reaction evidence="7 8">
        <text>CMP + ATP = CDP + ADP</text>
        <dbReference type="Rhea" id="RHEA:11600"/>
        <dbReference type="ChEBI" id="CHEBI:30616"/>
        <dbReference type="ChEBI" id="CHEBI:58069"/>
        <dbReference type="ChEBI" id="CHEBI:60377"/>
        <dbReference type="ChEBI" id="CHEBI:456216"/>
        <dbReference type="EC" id="2.7.4.25"/>
    </reaction>
</comment>
<dbReference type="GO" id="GO:0006220">
    <property type="term" value="P:pyrimidine nucleotide metabolic process"/>
    <property type="evidence" value="ECO:0007669"/>
    <property type="project" value="UniProtKB-UniRule"/>
</dbReference>
<dbReference type="AlphaFoldDB" id="A0A133S5A7"/>
<dbReference type="NCBIfam" id="TIGR00017">
    <property type="entry name" value="cmk"/>
    <property type="match status" value="1"/>
</dbReference>
<dbReference type="GO" id="GO:0015949">
    <property type="term" value="P:nucleobase-containing small molecule interconversion"/>
    <property type="evidence" value="ECO:0007669"/>
    <property type="project" value="TreeGrafter"/>
</dbReference>
<dbReference type="GO" id="GO:0005524">
    <property type="term" value="F:ATP binding"/>
    <property type="evidence" value="ECO:0007669"/>
    <property type="project" value="UniProtKB-UniRule"/>
</dbReference>
<keyword evidence="5 8" id="KW-0067">ATP-binding</keyword>
<evidence type="ECO:0000313" key="11">
    <source>
        <dbReference type="Proteomes" id="UP000070226"/>
    </source>
</evidence>
<dbReference type="InterPro" id="IPR027417">
    <property type="entry name" value="P-loop_NTPase"/>
</dbReference>
<keyword evidence="3 8" id="KW-0547">Nucleotide-binding</keyword>
<dbReference type="GO" id="GO:0005829">
    <property type="term" value="C:cytosol"/>
    <property type="evidence" value="ECO:0007669"/>
    <property type="project" value="TreeGrafter"/>
</dbReference>
<name>A0A133S5A7_9FIRM</name>
<evidence type="ECO:0000256" key="5">
    <source>
        <dbReference type="ARBA" id="ARBA00022840"/>
    </source>
</evidence>
<dbReference type="STRING" id="39777.B7L28_04015"/>
<feature type="binding site" evidence="8">
    <location>
        <begin position="19"/>
        <end position="27"/>
    </location>
    <ligand>
        <name>ATP</name>
        <dbReference type="ChEBI" id="CHEBI:30616"/>
    </ligand>
</feature>
<comment type="caution">
    <text evidence="10">The sequence shown here is derived from an EMBL/GenBank/DDBJ whole genome shotgun (WGS) entry which is preliminary data.</text>
</comment>
<feature type="domain" description="Cytidylate kinase" evidence="9">
    <location>
        <begin position="15"/>
        <end position="228"/>
    </location>
</feature>
<dbReference type="InterPro" id="IPR003136">
    <property type="entry name" value="Cytidylate_kin"/>
</dbReference>
<comment type="catalytic activity">
    <reaction evidence="6 8">
        <text>dCMP + ATP = dCDP + ADP</text>
        <dbReference type="Rhea" id="RHEA:25094"/>
        <dbReference type="ChEBI" id="CHEBI:30616"/>
        <dbReference type="ChEBI" id="CHEBI:57566"/>
        <dbReference type="ChEBI" id="CHEBI:58593"/>
        <dbReference type="ChEBI" id="CHEBI:456216"/>
        <dbReference type="EC" id="2.7.4.25"/>
    </reaction>
</comment>
<evidence type="ECO:0000256" key="3">
    <source>
        <dbReference type="ARBA" id="ARBA00022741"/>
    </source>
</evidence>
<dbReference type="SUPFAM" id="SSF52540">
    <property type="entry name" value="P-loop containing nucleoside triphosphate hydrolases"/>
    <property type="match status" value="1"/>
</dbReference>
<evidence type="ECO:0000313" key="10">
    <source>
        <dbReference type="EMBL" id="KXA64729.1"/>
    </source>
</evidence>
<dbReference type="GO" id="GO:0036431">
    <property type="term" value="F:dCMP kinase activity"/>
    <property type="evidence" value="ECO:0007669"/>
    <property type="project" value="InterPro"/>
</dbReference>
<evidence type="ECO:0000256" key="8">
    <source>
        <dbReference type="HAMAP-Rule" id="MF_00238"/>
    </source>
</evidence>
<accession>A0A133S5A7</accession>
<dbReference type="EMBL" id="LRQT01000020">
    <property type="protein sequence ID" value="KXA64729.1"/>
    <property type="molecule type" value="Genomic_DNA"/>
</dbReference>
<evidence type="ECO:0000256" key="7">
    <source>
        <dbReference type="ARBA" id="ARBA00048478"/>
    </source>
</evidence>
<dbReference type="CDD" id="cd02020">
    <property type="entry name" value="CMPK"/>
    <property type="match status" value="1"/>
</dbReference>
<evidence type="ECO:0000256" key="2">
    <source>
        <dbReference type="ARBA" id="ARBA00022679"/>
    </source>
</evidence>
<dbReference type="Gene3D" id="3.40.50.300">
    <property type="entry name" value="P-loop containing nucleotide triphosphate hydrolases"/>
    <property type="match status" value="1"/>
</dbReference>
<dbReference type="GO" id="GO:0036430">
    <property type="term" value="F:CMP kinase activity"/>
    <property type="evidence" value="ECO:0007669"/>
    <property type="project" value="RHEA"/>
</dbReference>
<sequence length="231" mass="25602">MKVIQGIMNTHKIAVAVDGPAGAGKSSISKIVAKKLGYLYIDTGAMYRSVTWAVLHNHIDVNNQKAVEALLPELDLTMEASDDSCKVFIAGQDVTDFIRTPQVNNAVSIVASYKGVRQYLVERQRLMAEAGGVILDGRDIGSVVLPNAELKIYLTASVEARAMRRYLEVKGTVNEQTLEDIKDSVMQRDDMDKNRKESPLIQVEDAVLVDSSEMTFDETVEHILHLVQERI</sequence>
<keyword evidence="2 8" id="KW-0808">Transferase</keyword>
<dbReference type="PANTHER" id="PTHR21299">
    <property type="entry name" value="CYTIDYLATE KINASE/PANTOATE-BETA-ALANINE LIGASE"/>
    <property type="match status" value="1"/>
</dbReference>
<gene>
    <name evidence="8" type="primary">cmk</name>
    <name evidence="10" type="ORF">HMPREF3233_00854</name>
</gene>
<dbReference type="Proteomes" id="UP000070226">
    <property type="component" value="Unassembled WGS sequence"/>
</dbReference>
<keyword evidence="8" id="KW-0963">Cytoplasm</keyword>
<organism evidence="10">
    <name type="scientific">Veillonella atypica</name>
    <dbReference type="NCBI Taxonomy" id="39777"/>
    <lineage>
        <taxon>Bacteria</taxon>
        <taxon>Bacillati</taxon>
        <taxon>Bacillota</taxon>
        <taxon>Negativicutes</taxon>
        <taxon>Veillonellales</taxon>
        <taxon>Veillonellaceae</taxon>
        <taxon>Veillonella</taxon>
    </lineage>
</organism>
<protein>
    <recommendedName>
        <fullName evidence="8">Cytidylate kinase</fullName>
        <shortName evidence="8">CK</shortName>
        <ecNumber evidence="8">2.7.4.25</ecNumber>
    </recommendedName>
    <alternativeName>
        <fullName evidence="8">Cytidine monophosphate kinase</fullName>
        <shortName evidence="8">CMP kinase</shortName>
    </alternativeName>
</protein>
<comment type="similarity">
    <text evidence="1 8">Belongs to the cytidylate kinase family. Type 1 subfamily.</text>
</comment>
<proteinExistence type="inferred from homology"/>